<accession>A0A2K2HCP2</accession>
<keyword evidence="8" id="KW-0175">Coiled coil</keyword>
<evidence type="ECO:0000313" key="10">
    <source>
        <dbReference type="EMBL" id="PNU21001.1"/>
    </source>
</evidence>
<evidence type="ECO:0000256" key="3">
    <source>
        <dbReference type="ARBA" id="ARBA00022448"/>
    </source>
</evidence>
<dbReference type="EMBL" id="PPFX01000006">
    <property type="protein sequence ID" value="PNU21001.1"/>
    <property type="molecule type" value="Genomic_DNA"/>
</dbReference>
<dbReference type="Gene3D" id="1.20.1600.10">
    <property type="entry name" value="Outer membrane efflux proteins (OEP)"/>
    <property type="match status" value="1"/>
</dbReference>
<keyword evidence="9" id="KW-0732">Signal</keyword>
<dbReference type="GO" id="GO:0015562">
    <property type="term" value="F:efflux transmembrane transporter activity"/>
    <property type="evidence" value="ECO:0007669"/>
    <property type="project" value="InterPro"/>
</dbReference>
<dbReference type="Pfam" id="PF02321">
    <property type="entry name" value="OEP"/>
    <property type="match status" value="1"/>
</dbReference>
<gene>
    <name evidence="10" type="ORF">C2E25_04150</name>
</gene>
<name>A0A2K2HCP2_9BACT</name>
<proteinExistence type="inferred from homology"/>
<protein>
    <recommendedName>
        <fullName evidence="12">Outer membrane protein TolC</fullName>
    </recommendedName>
</protein>
<dbReference type="PANTHER" id="PTHR30026:SF20">
    <property type="entry name" value="OUTER MEMBRANE PROTEIN TOLC"/>
    <property type="match status" value="1"/>
</dbReference>
<comment type="caution">
    <text evidence="10">The sequence shown here is derived from an EMBL/GenBank/DDBJ whole genome shotgun (WGS) entry which is preliminary data.</text>
</comment>
<dbReference type="InterPro" id="IPR051906">
    <property type="entry name" value="TolC-like"/>
</dbReference>
<dbReference type="GO" id="GO:0009279">
    <property type="term" value="C:cell outer membrane"/>
    <property type="evidence" value="ECO:0007669"/>
    <property type="project" value="UniProtKB-SubCell"/>
</dbReference>
<dbReference type="GO" id="GO:0015288">
    <property type="term" value="F:porin activity"/>
    <property type="evidence" value="ECO:0007669"/>
    <property type="project" value="TreeGrafter"/>
</dbReference>
<evidence type="ECO:0000256" key="8">
    <source>
        <dbReference type="SAM" id="Coils"/>
    </source>
</evidence>
<evidence type="ECO:0000256" key="4">
    <source>
        <dbReference type="ARBA" id="ARBA00022452"/>
    </source>
</evidence>
<evidence type="ECO:0000256" key="6">
    <source>
        <dbReference type="ARBA" id="ARBA00023136"/>
    </source>
</evidence>
<evidence type="ECO:0000256" key="5">
    <source>
        <dbReference type="ARBA" id="ARBA00022692"/>
    </source>
</evidence>
<evidence type="ECO:0000256" key="9">
    <source>
        <dbReference type="SAM" id="SignalP"/>
    </source>
</evidence>
<evidence type="ECO:0008006" key="12">
    <source>
        <dbReference type="Google" id="ProtNLM"/>
    </source>
</evidence>
<comment type="similarity">
    <text evidence="2">Belongs to the outer membrane factor (OMF) (TC 1.B.17) family.</text>
</comment>
<organism evidence="10 11">
    <name type="scientific">Geothermobacter hydrogeniphilus</name>
    <dbReference type="NCBI Taxonomy" id="1969733"/>
    <lineage>
        <taxon>Bacteria</taxon>
        <taxon>Pseudomonadati</taxon>
        <taxon>Thermodesulfobacteriota</taxon>
        <taxon>Desulfuromonadia</taxon>
        <taxon>Desulfuromonadales</taxon>
        <taxon>Geothermobacteraceae</taxon>
        <taxon>Geothermobacter</taxon>
    </lineage>
</organism>
<keyword evidence="5" id="KW-0812">Transmembrane</keyword>
<comment type="subcellular location">
    <subcellularLocation>
        <location evidence="1">Cell outer membrane</location>
    </subcellularLocation>
</comment>
<evidence type="ECO:0000256" key="2">
    <source>
        <dbReference type="ARBA" id="ARBA00007613"/>
    </source>
</evidence>
<dbReference type="Proteomes" id="UP000236340">
    <property type="component" value="Unassembled WGS sequence"/>
</dbReference>
<feature type="signal peptide" evidence="9">
    <location>
        <begin position="1"/>
        <end position="24"/>
    </location>
</feature>
<keyword evidence="6" id="KW-0472">Membrane</keyword>
<dbReference type="GO" id="GO:1990281">
    <property type="term" value="C:efflux pump complex"/>
    <property type="evidence" value="ECO:0007669"/>
    <property type="project" value="TreeGrafter"/>
</dbReference>
<dbReference type="SUPFAM" id="SSF56954">
    <property type="entry name" value="Outer membrane efflux proteins (OEP)"/>
    <property type="match status" value="1"/>
</dbReference>
<keyword evidence="4" id="KW-1134">Transmembrane beta strand</keyword>
<feature type="chain" id="PRO_5014433931" description="Outer membrane protein TolC" evidence="9">
    <location>
        <begin position="25"/>
        <end position="430"/>
    </location>
</feature>
<evidence type="ECO:0000313" key="11">
    <source>
        <dbReference type="Proteomes" id="UP000236340"/>
    </source>
</evidence>
<keyword evidence="3" id="KW-0813">Transport</keyword>
<dbReference type="AlphaFoldDB" id="A0A2K2HCP2"/>
<dbReference type="PANTHER" id="PTHR30026">
    <property type="entry name" value="OUTER MEMBRANE PROTEIN TOLC"/>
    <property type="match status" value="1"/>
</dbReference>
<evidence type="ECO:0000256" key="1">
    <source>
        <dbReference type="ARBA" id="ARBA00004442"/>
    </source>
</evidence>
<dbReference type="OrthoDB" id="5495185at2"/>
<dbReference type="InterPro" id="IPR003423">
    <property type="entry name" value="OMP_efflux"/>
</dbReference>
<reference evidence="10 11" key="1">
    <citation type="journal article" date="2018" name="Genome Announc.">
        <title>Genome Sequence of Geothermobacter sp. HR-1 Iron Reducer from the Loihi Seamount.</title>
        <authorList>
            <person name="Smith H."/>
            <person name="Abuyen K."/>
            <person name="Tremblay J."/>
            <person name="Savalia P."/>
            <person name="Perez-Rodriguez I."/>
            <person name="Emerson D."/>
            <person name="Tully B."/>
            <person name="Amend J."/>
        </authorList>
    </citation>
    <scope>NUCLEOTIDE SEQUENCE [LARGE SCALE GENOMIC DNA]</scope>
    <source>
        <strain evidence="10 11">HR-1</strain>
    </source>
</reference>
<dbReference type="RefSeq" id="WP_103114531.1">
    <property type="nucleotide sequence ID" value="NZ_PPFX01000006.1"/>
</dbReference>
<feature type="coiled-coil region" evidence="8">
    <location>
        <begin position="194"/>
        <end position="221"/>
    </location>
</feature>
<evidence type="ECO:0000256" key="7">
    <source>
        <dbReference type="ARBA" id="ARBA00023237"/>
    </source>
</evidence>
<keyword evidence="7" id="KW-0998">Cell outer membrane</keyword>
<sequence length="430" mass="48474">MNTSWATLLTLLLMLLLRSLPVHAAEPTIGTLLEAVARQPDILASDFNVQATDIRLKQAHAALFPKLTAFSSYEMYNSPTNLRPMTPTEVDLSTGTSVPFSKQITRYGLRVEMPLFIKELYSLADRVRQLQQASRAGHKLRLVTRQASVVTLDAALAFNSHLDKAICARLESLRKTRDDLRLAVANGRTPESELLKVETLLNDLRKQQNDLQRRALELKSQLRQLTGIQLDQFVMLTQVRPVVEGDFLRQVQQRAEVAAAEKELQGARDRHYPVLTLEGAVSSNRGEAYNTGSSIDRDYDYLGVKLSLPIFDRGLSTAIDQAEIQLRRKRQQLAQLSLDLTAEAASLRAQLPVIARSNLLARTTLDNNRRLLDIARVAFRNGRMTTEEYLRFETRVLDAEAALHRTHVDRWQVISRQAVLYGDELTGVVK</sequence>